<dbReference type="EMBL" id="JBGNUJ010000006">
    <property type="protein sequence ID" value="KAL3958981.1"/>
    <property type="molecule type" value="Genomic_DNA"/>
</dbReference>
<organism evidence="1 2">
    <name type="scientific">Purpureocillium lilacinum</name>
    <name type="common">Paecilomyces lilacinus</name>
    <dbReference type="NCBI Taxonomy" id="33203"/>
    <lineage>
        <taxon>Eukaryota</taxon>
        <taxon>Fungi</taxon>
        <taxon>Dikarya</taxon>
        <taxon>Ascomycota</taxon>
        <taxon>Pezizomycotina</taxon>
        <taxon>Sordariomycetes</taxon>
        <taxon>Hypocreomycetidae</taxon>
        <taxon>Hypocreales</taxon>
        <taxon>Ophiocordycipitaceae</taxon>
        <taxon>Purpureocillium</taxon>
    </lineage>
</organism>
<reference evidence="1" key="1">
    <citation type="submission" date="2024-12" db="EMBL/GenBank/DDBJ databases">
        <title>Comparative genomics and development of molecular markers within Purpureocillium lilacinum and among Purpureocillium species.</title>
        <authorList>
            <person name="Yeh Z.-Y."/>
            <person name="Ni N.-T."/>
            <person name="Lo P.-H."/>
            <person name="Mushyakhwo K."/>
            <person name="Lin C.-F."/>
            <person name="Nai Y.-S."/>
        </authorList>
    </citation>
    <scope>NUCLEOTIDE SEQUENCE</scope>
    <source>
        <strain evidence="1">NCHU-NPUST-175</strain>
    </source>
</reference>
<gene>
    <name evidence="1" type="ORF">ACCO45_007143</name>
</gene>
<evidence type="ECO:0000313" key="2">
    <source>
        <dbReference type="Proteomes" id="UP001638806"/>
    </source>
</evidence>
<proteinExistence type="predicted"/>
<name>A0ACC4DRI7_PURLI</name>
<evidence type="ECO:0000313" key="1">
    <source>
        <dbReference type="EMBL" id="KAL3958981.1"/>
    </source>
</evidence>
<comment type="caution">
    <text evidence="1">The sequence shown here is derived from an EMBL/GenBank/DDBJ whole genome shotgun (WGS) entry which is preliminary data.</text>
</comment>
<protein>
    <submittedName>
        <fullName evidence="1">Uncharacterized protein</fullName>
    </submittedName>
</protein>
<accession>A0ACC4DRI7</accession>
<keyword evidence="2" id="KW-1185">Reference proteome</keyword>
<dbReference type="Proteomes" id="UP001638806">
    <property type="component" value="Unassembled WGS sequence"/>
</dbReference>
<sequence>MELNSKQPFPHFRFITNGRFMKFFLNPEQEDIKSRWNKINTHYALVRGDNQVVLEYDPQPAQSLIDHVNRRRIVRPSLPPAVEYSEAYGHLWHPNEHGDNHQVTELPYELGVFWSTHRTWDGFHLNWVKILGQGGFGVATLWEAIFEDGTSCMVVIKMPRPKPGGHTEDLRREVSWHRKYAGALHTVQVVDLNEIVRGKRYYYAQGGAGPPRIRGPIFNPRHLNVSVLEYAQHGNLFDMLAKISYSTTRLSNKVLWELWECLVRGVASVSRQRGILQQDLMPGVKYGLDEVLASIEGGAPVTAWDFLHDVIDSHDVHFDLEEQNGGCADMERVPSLHDFGGSYSFEMQDCWKRWRFVNYMRARSSPKLNRRLPEQATREWEDFDALNSPSADHFRGQNLDRGTPVAGRYGTWSNIFLIASIMESIITDRWISCPFTKYSYVTADGMKAAETYAHRLLHSDYSWVEPELLEQVIRCQFHQPADRPNITELLFVCVRRKMRGFPEESNDETARFWYNFWLPLPEDNVGMAPDSGQDNGDGNDAGEAAQGEDKGKAPQVELPADFFDDPAAHQDKMPGVETKDWSNVKDLIANLVSAAERQGPKAMRHLTVSDAGFQPDRPGIDADREVGSDLGQPGAGWKPPPSSEGHHRRSAKADMRRQVAATTPGQPGRKMGPGVRPSQRAIAGLTSASSGMVRVPRPEAAIPARGFPDGRRGLGPAPRRAAFPAWRCVTSPRGRTSCRVISTRKWLPGTRGRLPRIRRWPAQTRTRVAAPHWGCTCKILARRCRNVATRLQKVCIDGVTERRGLGRPLIRRAV</sequence>